<dbReference type="AlphaFoldDB" id="A0A815H0W6"/>
<evidence type="ECO:0000313" key="2">
    <source>
        <dbReference type="EMBL" id="CAF1423210.1"/>
    </source>
</evidence>
<organism evidence="1 3">
    <name type="scientific">Adineta ricciae</name>
    <name type="common">Rotifer</name>
    <dbReference type="NCBI Taxonomy" id="249248"/>
    <lineage>
        <taxon>Eukaryota</taxon>
        <taxon>Metazoa</taxon>
        <taxon>Spiralia</taxon>
        <taxon>Gnathifera</taxon>
        <taxon>Rotifera</taxon>
        <taxon>Eurotatoria</taxon>
        <taxon>Bdelloidea</taxon>
        <taxon>Adinetida</taxon>
        <taxon>Adinetidae</taxon>
        <taxon>Adineta</taxon>
    </lineage>
</organism>
<comment type="caution">
    <text evidence="1">The sequence shown here is derived from an EMBL/GenBank/DDBJ whole genome shotgun (WGS) entry which is preliminary data.</text>
</comment>
<dbReference type="Proteomes" id="UP000663828">
    <property type="component" value="Unassembled WGS sequence"/>
</dbReference>
<keyword evidence="3" id="KW-1185">Reference proteome</keyword>
<gene>
    <name evidence="2" type="ORF">EDS130_LOCUS37649</name>
    <name evidence="1" type="ORF">XAT740_LOCUS31194</name>
</gene>
<dbReference type="EMBL" id="CAJNOJ010000375">
    <property type="protein sequence ID" value="CAF1423210.1"/>
    <property type="molecule type" value="Genomic_DNA"/>
</dbReference>
<dbReference type="Gene3D" id="3.30.9.30">
    <property type="match status" value="1"/>
</dbReference>
<dbReference type="SUPFAM" id="SSF54373">
    <property type="entry name" value="FAD-linked reductases, C-terminal domain"/>
    <property type="match status" value="1"/>
</dbReference>
<reference evidence="1" key="1">
    <citation type="submission" date="2021-02" db="EMBL/GenBank/DDBJ databases">
        <authorList>
            <person name="Nowell W R."/>
        </authorList>
    </citation>
    <scope>NUCLEOTIDE SEQUENCE</scope>
</reference>
<dbReference type="OrthoDB" id="10484484at2759"/>
<accession>A0A815H0W6</accession>
<sequence length="115" mass="13209">MLMQAINGINSTARKILYPEEGRPLWRGLKLYLDGRTMVYMGNPNDKELVLYHVSKDVINWVVVIRAADADKKISSITSDWNHIDHMEDIIPFISQMKLDFLDLDHLVQSSANIP</sequence>
<dbReference type="Proteomes" id="UP000663852">
    <property type="component" value="Unassembled WGS sequence"/>
</dbReference>
<name>A0A815H0W6_ADIRI</name>
<evidence type="ECO:0000313" key="1">
    <source>
        <dbReference type="EMBL" id="CAF1345542.1"/>
    </source>
</evidence>
<proteinExistence type="predicted"/>
<evidence type="ECO:0000313" key="3">
    <source>
        <dbReference type="Proteomes" id="UP000663828"/>
    </source>
</evidence>
<protein>
    <submittedName>
        <fullName evidence="1">Uncharacterized protein</fullName>
    </submittedName>
</protein>
<dbReference type="EMBL" id="CAJNOR010002826">
    <property type="protein sequence ID" value="CAF1345542.1"/>
    <property type="molecule type" value="Genomic_DNA"/>
</dbReference>